<organism evidence="1 2">
    <name type="scientific">Rickettsia asiatica</name>
    <dbReference type="NCBI Taxonomy" id="238800"/>
    <lineage>
        <taxon>Bacteria</taxon>
        <taxon>Pseudomonadati</taxon>
        <taxon>Pseudomonadota</taxon>
        <taxon>Alphaproteobacteria</taxon>
        <taxon>Rickettsiales</taxon>
        <taxon>Rickettsiaceae</taxon>
        <taxon>Rickettsieae</taxon>
        <taxon>Rickettsia</taxon>
        <taxon>spotted fever group</taxon>
    </lineage>
</organism>
<evidence type="ECO:0000313" key="2">
    <source>
        <dbReference type="Proteomes" id="UP000321183"/>
    </source>
</evidence>
<proteinExistence type="predicted"/>
<dbReference type="AlphaFoldDB" id="A0A510G841"/>
<evidence type="ECO:0000313" key="1">
    <source>
        <dbReference type="EMBL" id="BBJ31866.1"/>
    </source>
</evidence>
<sequence>MIIKNYKEFSTYKQLYIQAYIVPQEGDKITVQIFEVGNNTFSIDEDFNIEILGIPTNYLN</sequence>
<dbReference type="EMBL" id="AP019563">
    <property type="protein sequence ID" value="BBJ31866.1"/>
    <property type="molecule type" value="Genomic_DNA"/>
</dbReference>
<accession>A0A510G841</accession>
<reference evidence="1 2" key="1">
    <citation type="submission" date="2019-04" db="EMBL/GenBank/DDBJ databases">
        <title>Draft genome sequence of Rickettsia asiatica Maytaro1284.</title>
        <authorList>
            <person name="Thu M."/>
            <person name="Qiu Y."/>
            <person name="Nakao R."/>
        </authorList>
    </citation>
    <scope>NUCLEOTIDE SEQUENCE [LARGE SCALE GENOMIC DNA]</scope>
    <source>
        <strain evidence="1 2">Maytaro1284</strain>
    </source>
</reference>
<dbReference type="KEGG" id="ras:RAS_09750"/>
<keyword evidence="2" id="KW-1185">Reference proteome</keyword>
<gene>
    <name evidence="1" type="ORF">RAS_09750</name>
</gene>
<dbReference type="Proteomes" id="UP000321183">
    <property type="component" value="Chromosome"/>
</dbReference>
<protein>
    <submittedName>
        <fullName evidence="1">Uncharacterized protein</fullName>
    </submittedName>
</protein>
<name>A0A510G841_9RICK</name>